<keyword evidence="2" id="KW-0808">Transferase</keyword>
<keyword evidence="3" id="KW-1185">Reference proteome</keyword>
<keyword evidence="2" id="KW-0489">Methyltransferase</keyword>
<gene>
    <name evidence="2" type="ORF">EG799_06175</name>
</gene>
<dbReference type="EMBL" id="RPFZ01000001">
    <property type="protein sequence ID" value="RPF71240.1"/>
    <property type="molecule type" value="Genomic_DNA"/>
</dbReference>
<dbReference type="Proteomes" id="UP000275232">
    <property type="component" value="Unassembled WGS sequence"/>
</dbReference>
<dbReference type="OrthoDB" id="9342567at2"/>
<dbReference type="RefSeq" id="WP_123879497.1">
    <property type="nucleotide sequence ID" value="NZ_RPFZ01000001.1"/>
</dbReference>
<evidence type="ECO:0000256" key="1">
    <source>
        <dbReference type="SAM" id="SignalP"/>
    </source>
</evidence>
<organism evidence="2 3">
    <name type="scientific">Aurantiacibacter spongiae</name>
    <dbReference type="NCBI Taxonomy" id="2488860"/>
    <lineage>
        <taxon>Bacteria</taxon>
        <taxon>Pseudomonadati</taxon>
        <taxon>Pseudomonadota</taxon>
        <taxon>Alphaproteobacteria</taxon>
        <taxon>Sphingomonadales</taxon>
        <taxon>Erythrobacteraceae</taxon>
        <taxon>Aurantiacibacter</taxon>
    </lineage>
</organism>
<dbReference type="GO" id="GO:0032259">
    <property type="term" value="P:methylation"/>
    <property type="evidence" value="ECO:0007669"/>
    <property type="project" value="UniProtKB-KW"/>
</dbReference>
<proteinExistence type="predicted"/>
<reference evidence="2 3" key="1">
    <citation type="submission" date="2018-11" db="EMBL/GenBank/DDBJ databases">
        <title>Erythrobacter spongiae sp. nov., isolated from a marine sponge.</title>
        <authorList>
            <person name="Zhuang L."/>
            <person name="Luo L."/>
        </authorList>
    </citation>
    <scope>NUCLEOTIDE SEQUENCE [LARGE SCALE GENOMIC DNA]</scope>
    <source>
        <strain evidence="2 3">HN-E23</strain>
    </source>
</reference>
<dbReference type="GO" id="GO:0008168">
    <property type="term" value="F:methyltransferase activity"/>
    <property type="evidence" value="ECO:0007669"/>
    <property type="project" value="UniProtKB-KW"/>
</dbReference>
<evidence type="ECO:0000313" key="2">
    <source>
        <dbReference type="EMBL" id="RPF71240.1"/>
    </source>
</evidence>
<dbReference type="Gene3D" id="3.40.50.150">
    <property type="entry name" value="Vaccinia Virus protein VP39"/>
    <property type="match status" value="1"/>
</dbReference>
<dbReference type="InterPro" id="IPR029063">
    <property type="entry name" value="SAM-dependent_MTases_sf"/>
</dbReference>
<sequence length="266" mass="29047">MRKSIAIPGVLLMACALAACADTEPPAASETVAYSPARYQQAITDIARTDDRRYDDARKPGELLAFAQIDRGDVVGDFIMGGGYVTRLLAMAVGADGKVYAFQPDEFIARRPEYAQEQDAAIRPYTNQQGEPVRVFPLTGPIDAPGWPEPLDTVITALNFHDLYLDDMPEGTPERVARMLFDALKPGGTLVVVDHLAADGSGPAAANDLHRMDRQVALDLLTGAGFTLEEESDLYSRPSDDRRASVFDDSVRGSTDQFAWRLRKPD</sequence>
<dbReference type="PROSITE" id="PS51257">
    <property type="entry name" value="PROKAR_LIPOPROTEIN"/>
    <property type="match status" value="1"/>
</dbReference>
<dbReference type="SUPFAM" id="SSF53335">
    <property type="entry name" value="S-adenosyl-L-methionine-dependent methyltransferases"/>
    <property type="match status" value="1"/>
</dbReference>
<feature type="chain" id="PRO_5018000352" evidence="1">
    <location>
        <begin position="22"/>
        <end position="266"/>
    </location>
</feature>
<dbReference type="AlphaFoldDB" id="A0A3N5CUV8"/>
<feature type="signal peptide" evidence="1">
    <location>
        <begin position="1"/>
        <end position="21"/>
    </location>
</feature>
<accession>A0A3N5CUV8</accession>
<keyword evidence="1" id="KW-0732">Signal</keyword>
<protein>
    <submittedName>
        <fullName evidence="2">Methyltransferase</fullName>
    </submittedName>
</protein>
<dbReference type="PIRSF" id="PIRSF031679">
    <property type="entry name" value="Mtase_Alr7345_prd"/>
    <property type="match status" value="1"/>
</dbReference>
<comment type="caution">
    <text evidence="2">The sequence shown here is derived from an EMBL/GenBank/DDBJ whole genome shotgun (WGS) entry which is preliminary data.</text>
</comment>
<name>A0A3N5CUV8_9SPHN</name>
<dbReference type="InterPro" id="IPR016980">
    <property type="entry name" value="S-AdoMet-dep_MeTrfase_Alr7345"/>
</dbReference>
<evidence type="ECO:0000313" key="3">
    <source>
        <dbReference type="Proteomes" id="UP000275232"/>
    </source>
</evidence>